<evidence type="ECO:0000259" key="6">
    <source>
        <dbReference type="Pfam" id="PF00291"/>
    </source>
</evidence>
<dbReference type="EC" id="4.3.1.19" evidence="3"/>
<comment type="similarity">
    <text evidence="2">Belongs to the serine/threonine dehydratase family.</text>
</comment>
<sequence>MEFDISKEKIESTYKKIKNHIIKTPLIFATKLSQITGNEVYVKLENLQRAGSFKLRGALAKMMELKPEIIAKGVVAASAGNHSQGVIFAANLLKVPATIVMPQTAQISKINATRNYGVEVILHGDFFDDANKKALEIAKAEDKVFVHAFNDIDVISGQGTIGIEIFEELQDLDYVLVPIGGGGGILSGIATYIKAVNPKCKLIGVQTQNVPSYYEARKMNKPFSVQGKLSIADGIAVKQCGDITFKILNKYVDDVILVSEAEIAETILFLFENCKIVAEGAGAVTTAAVLFNKLNVKNKKIACVLSGGNIDVTTFLNITNRALINQRRRIILKIDAPLGKGHISKITNIVDSHGVQIYQISDSQLENSLEINREIIRLVIDINMRIELTKIVVDLEKAGYTVMEQEFINSITP</sequence>
<keyword evidence="5" id="KW-0456">Lyase</keyword>
<accession>A0ABX5UCV6</accession>
<keyword evidence="8" id="KW-1185">Reference proteome</keyword>
<dbReference type="CDD" id="cd01562">
    <property type="entry name" value="Thr-dehyd"/>
    <property type="match status" value="1"/>
</dbReference>
<evidence type="ECO:0000256" key="4">
    <source>
        <dbReference type="ARBA" id="ARBA00022898"/>
    </source>
</evidence>
<reference evidence="7 8" key="1">
    <citation type="submission" date="2018-05" db="EMBL/GenBank/DDBJ databases">
        <title>Compelete Genome Sequence of Spiroplasma melliferum.</title>
        <authorList>
            <person name="Davis R.E."/>
            <person name="Shao J.Y."/>
            <person name="Zhao Y."/>
            <person name="Gasparich G.E."/>
        </authorList>
    </citation>
    <scope>NUCLEOTIDE SEQUENCE [LARGE SCALE GENOMIC DNA]</scope>
    <source>
        <strain evidence="7 8">AS576</strain>
    </source>
</reference>
<dbReference type="InterPro" id="IPR050147">
    <property type="entry name" value="Ser/Thr_Dehydratase"/>
</dbReference>
<feature type="domain" description="Tryptophan synthase beta chain-like PALP" evidence="6">
    <location>
        <begin position="18"/>
        <end position="307"/>
    </location>
</feature>
<dbReference type="InterPro" id="IPR001926">
    <property type="entry name" value="TrpB-like_PALP"/>
</dbReference>
<evidence type="ECO:0000256" key="1">
    <source>
        <dbReference type="ARBA" id="ARBA00001933"/>
    </source>
</evidence>
<comment type="cofactor">
    <cofactor evidence="1">
        <name>pyridoxal 5'-phosphate</name>
        <dbReference type="ChEBI" id="CHEBI:597326"/>
    </cofactor>
</comment>
<dbReference type="SUPFAM" id="SSF53686">
    <property type="entry name" value="Tryptophan synthase beta subunit-like PLP-dependent enzymes"/>
    <property type="match status" value="1"/>
</dbReference>
<dbReference type="Proteomes" id="UP000298715">
    <property type="component" value="Chromosome"/>
</dbReference>
<evidence type="ECO:0000313" key="8">
    <source>
        <dbReference type="Proteomes" id="UP000298715"/>
    </source>
</evidence>
<gene>
    <name evidence="7" type="ORF">SRED_002222</name>
</gene>
<organism evidence="7 8">
    <name type="scientific">Spiroplasma melliferum</name>
    <dbReference type="NCBI Taxonomy" id="2134"/>
    <lineage>
        <taxon>Bacteria</taxon>
        <taxon>Bacillati</taxon>
        <taxon>Mycoplasmatota</taxon>
        <taxon>Mollicutes</taxon>
        <taxon>Entomoplasmatales</taxon>
        <taxon>Spiroplasmataceae</taxon>
        <taxon>Spiroplasma</taxon>
    </lineage>
</organism>
<evidence type="ECO:0000256" key="3">
    <source>
        <dbReference type="ARBA" id="ARBA00012096"/>
    </source>
</evidence>
<keyword evidence="4" id="KW-0663">Pyridoxal phosphate</keyword>
<proteinExistence type="inferred from homology"/>
<dbReference type="InterPro" id="IPR005789">
    <property type="entry name" value="Thr_deHydtase_catblc"/>
</dbReference>
<dbReference type="Pfam" id="PF00291">
    <property type="entry name" value="PALP"/>
    <property type="match status" value="1"/>
</dbReference>
<dbReference type="InterPro" id="IPR036052">
    <property type="entry name" value="TrpB-like_PALP_sf"/>
</dbReference>
<dbReference type="Gene3D" id="3.40.50.1100">
    <property type="match status" value="2"/>
</dbReference>
<evidence type="ECO:0000256" key="2">
    <source>
        <dbReference type="ARBA" id="ARBA00010869"/>
    </source>
</evidence>
<dbReference type="NCBIfam" id="TIGR01127">
    <property type="entry name" value="ilvA_1Cterm"/>
    <property type="match status" value="1"/>
</dbReference>
<dbReference type="PANTHER" id="PTHR48078">
    <property type="entry name" value="THREONINE DEHYDRATASE, MITOCHONDRIAL-RELATED"/>
    <property type="match status" value="1"/>
</dbReference>
<dbReference type="PANTHER" id="PTHR48078:SF6">
    <property type="entry name" value="L-THREONINE DEHYDRATASE CATABOLIC TDCB"/>
    <property type="match status" value="1"/>
</dbReference>
<name>A0ABX5UCV6_SPIME</name>
<dbReference type="EMBL" id="CP029202">
    <property type="protein sequence ID" value="QCO23748.1"/>
    <property type="molecule type" value="Genomic_DNA"/>
</dbReference>
<evidence type="ECO:0000313" key="7">
    <source>
        <dbReference type="EMBL" id="QCO23748.1"/>
    </source>
</evidence>
<protein>
    <recommendedName>
        <fullName evidence="3">threonine ammonia-lyase</fullName>
        <ecNumber evidence="3">4.3.1.19</ecNumber>
    </recommendedName>
</protein>
<evidence type="ECO:0000256" key="5">
    <source>
        <dbReference type="ARBA" id="ARBA00023239"/>
    </source>
</evidence>